<evidence type="ECO:0000313" key="1">
    <source>
        <dbReference type="EMBL" id="MBA4544551.1"/>
    </source>
</evidence>
<reference evidence="1 2" key="1">
    <citation type="submission" date="2020-07" db="EMBL/GenBank/DDBJ databases">
        <authorList>
            <person name="Feng H."/>
        </authorList>
    </citation>
    <scope>NUCLEOTIDE SEQUENCE [LARGE SCALE GENOMIC DNA]</scope>
    <source>
        <strain evidence="2">s-11</strain>
    </source>
</reference>
<sequence length="55" mass="6707">MANKIRRIIDFDPETLKELDQKRRELSVERGKDISRNQAVDEAIRFWLKYLEEDK</sequence>
<accession>A0A7W1XD94</accession>
<gene>
    <name evidence="1" type="ORF">H1164_17110</name>
</gene>
<protein>
    <submittedName>
        <fullName evidence="1">Uncharacterized protein</fullName>
    </submittedName>
</protein>
<keyword evidence="2" id="KW-1185">Reference proteome</keyword>
<dbReference type="Proteomes" id="UP000530514">
    <property type="component" value="Unassembled WGS sequence"/>
</dbReference>
<organism evidence="1 2">
    <name type="scientific">Thermoactinomyces daqus</name>
    <dbReference type="NCBI Taxonomy" id="1329516"/>
    <lineage>
        <taxon>Bacteria</taxon>
        <taxon>Bacillati</taxon>
        <taxon>Bacillota</taxon>
        <taxon>Bacilli</taxon>
        <taxon>Bacillales</taxon>
        <taxon>Thermoactinomycetaceae</taxon>
        <taxon>Thermoactinomyces</taxon>
    </lineage>
</organism>
<evidence type="ECO:0000313" key="2">
    <source>
        <dbReference type="Proteomes" id="UP000530514"/>
    </source>
</evidence>
<proteinExistence type="predicted"/>
<comment type="caution">
    <text evidence="1">The sequence shown here is derived from an EMBL/GenBank/DDBJ whole genome shotgun (WGS) entry which is preliminary data.</text>
</comment>
<name>A0A7W1XD94_9BACL</name>
<dbReference type="EMBL" id="JACEIP010000045">
    <property type="protein sequence ID" value="MBA4544551.1"/>
    <property type="molecule type" value="Genomic_DNA"/>
</dbReference>
<dbReference type="RefSeq" id="WP_160173928.1">
    <property type="nucleotide sequence ID" value="NZ_JACEIP010000045.1"/>
</dbReference>
<dbReference type="AlphaFoldDB" id="A0A7W1XD94"/>